<dbReference type="InterPro" id="IPR023187">
    <property type="entry name" value="Tscrpt_reg_MarR-type_CS"/>
</dbReference>
<evidence type="ECO:0000256" key="3">
    <source>
        <dbReference type="ARBA" id="ARBA00023163"/>
    </source>
</evidence>
<dbReference type="InterPro" id="IPR036390">
    <property type="entry name" value="WH_DNA-bd_sf"/>
</dbReference>
<dbReference type="AlphaFoldDB" id="A0A554SFH1"/>
<accession>A0A554SFH1</accession>
<dbReference type="OrthoDB" id="9804055at2"/>
<dbReference type="Pfam" id="PF01047">
    <property type="entry name" value="MarR"/>
    <property type="match status" value="1"/>
</dbReference>
<dbReference type="SMART" id="SM00347">
    <property type="entry name" value="HTH_MARR"/>
    <property type="match status" value="1"/>
</dbReference>
<proteinExistence type="predicted"/>
<evidence type="ECO:0000256" key="2">
    <source>
        <dbReference type="ARBA" id="ARBA00023125"/>
    </source>
</evidence>
<dbReference type="PROSITE" id="PS01117">
    <property type="entry name" value="HTH_MARR_1"/>
    <property type="match status" value="1"/>
</dbReference>
<dbReference type="Gene3D" id="1.10.10.10">
    <property type="entry name" value="Winged helix-like DNA-binding domain superfamily/Winged helix DNA-binding domain"/>
    <property type="match status" value="1"/>
</dbReference>
<name>A0A554SFH1_9ACTN</name>
<protein>
    <submittedName>
        <fullName evidence="5">MarR family transcriptional regulator</fullName>
    </submittedName>
</protein>
<keyword evidence="2" id="KW-0238">DNA-binding</keyword>
<evidence type="ECO:0000313" key="5">
    <source>
        <dbReference type="EMBL" id="TSD65097.1"/>
    </source>
</evidence>
<evidence type="ECO:0000259" key="4">
    <source>
        <dbReference type="PROSITE" id="PS50995"/>
    </source>
</evidence>
<dbReference type="PANTHER" id="PTHR39515:SF2">
    <property type="entry name" value="HTH-TYPE TRANSCRIPTIONAL REGULATOR RV0880"/>
    <property type="match status" value="1"/>
</dbReference>
<sequence>MPTDSQRLAHAVARLHRRLRQERQSTLTPTQLSVLGVVAQIGPATPGSIAAVERVRPPSITRVLNHLVECGYVTRAPHPDDGRQILIELSAEGDRILSDERERRDAWLEERLAGLDDSQQRLLREVTPVLMALAEAE</sequence>
<dbReference type="InterPro" id="IPR052526">
    <property type="entry name" value="HTH-type_Bedaq_tolerance"/>
</dbReference>
<comment type="caution">
    <text evidence="5">The sequence shown here is derived from an EMBL/GenBank/DDBJ whole genome shotgun (WGS) entry which is preliminary data.</text>
</comment>
<dbReference type="EMBL" id="VLNT01000003">
    <property type="protein sequence ID" value="TSD65097.1"/>
    <property type="molecule type" value="Genomic_DNA"/>
</dbReference>
<dbReference type="PROSITE" id="PS50995">
    <property type="entry name" value="HTH_MARR_2"/>
    <property type="match status" value="1"/>
</dbReference>
<gene>
    <name evidence="5" type="ORF">FNM00_05135</name>
</gene>
<evidence type="ECO:0000313" key="6">
    <source>
        <dbReference type="Proteomes" id="UP000316988"/>
    </source>
</evidence>
<dbReference type="GO" id="GO:0003677">
    <property type="term" value="F:DNA binding"/>
    <property type="evidence" value="ECO:0007669"/>
    <property type="project" value="UniProtKB-KW"/>
</dbReference>
<evidence type="ECO:0000256" key="1">
    <source>
        <dbReference type="ARBA" id="ARBA00023015"/>
    </source>
</evidence>
<keyword evidence="6" id="KW-1185">Reference proteome</keyword>
<dbReference type="Proteomes" id="UP000316988">
    <property type="component" value="Unassembled WGS sequence"/>
</dbReference>
<dbReference type="PANTHER" id="PTHR39515">
    <property type="entry name" value="CONSERVED PROTEIN"/>
    <property type="match status" value="1"/>
</dbReference>
<organism evidence="5 6">
    <name type="scientific">Aeromicrobium piscarium</name>
    <dbReference type="NCBI Taxonomy" id="2590901"/>
    <lineage>
        <taxon>Bacteria</taxon>
        <taxon>Bacillati</taxon>
        <taxon>Actinomycetota</taxon>
        <taxon>Actinomycetes</taxon>
        <taxon>Propionibacteriales</taxon>
        <taxon>Nocardioidaceae</taxon>
        <taxon>Aeromicrobium</taxon>
    </lineage>
</organism>
<keyword evidence="1" id="KW-0805">Transcription regulation</keyword>
<keyword evidence="3" id="KW-0804">Transcription</keyword>
<feature type="domain" description="HTH marR-type" evidence="4">
    <location>
        <begin position="5"/>
        <end position="132"/>
    </location>
</feature>
<dbReference type="GO" id="GO:0003700">
    <property type="term" value="F:DNA-binding transcription factor activity"/>
    <property type="evidence" value="ECO:0007669"/>
    <property type="project" value="InterPro"/>
</dbReference>
<dbReference type="InterPro" id="IPR000835">
    <property type="entry name" value="HTH_MarR-typ"/>
</dbReference>
<dbReference type="RefSeq" id="WP_143912133.1">
    <property type="nucleotide sequence ID" value="NZ_VLNT01000003.1"/>
</dbReference>
<dbReference type="InterPro" id="IPR036388">
    <property type="entry name" value="WH-like_DNA-bd_sf"/>
</dbReference>
<reference evidence="5 6" key="1">
    <citation type="submission" date="2019-07" db="EMBL/GenBank/DDBJ databases">
        <authorList>
            <person name="Zhao L.H."/>
        </authorList>
    </citation>
    <scope>NUCLEOTIDE SEQUENCE [LARGE SCALE GENOMIC DNA]</scope>
    <source>
        <strain evidence="5 6">Co35</strain>
    </source>
</reference>
<dbReference type="SUPFAM" id="SSF46785">
    <property type="entry name" value="Winged helix' DNA-binding domain"/>
    <property type="match status" value="1"/>
</dbReference>